<proteinExistence type="predicted"/>
<evidence type="ECO:0000313" key="3">
    <source>
        <dbReference type="Proteomes" id="UP000250069"/>
    </source>
</evidence>
<name>A0A1D9PM59_BACVE</name>
<dbReference type="Proteomes" id="UP000250069">
    <property type="component" value="Chromosome"/>
</dbReference>
<accession>A0A2D3DRZ3</accession>
<dbReference type="KEGG" id="bmp:NG74_02670"/>
<dbReference type="AlphaFoldDB" id="A0A1D9PM59"/>
<dbReference type="Proteomes" id="UP000587477">
    <property type="component" value="Chromosome"/>
</dbReference>
<evidence type="ECO:0000313" key="4">
    <source>
        <dbReference type="Proteomes" id="UP000587477"/>
    </source>
</evidence>
<dbReference type="OMA" id="CGLIIVE"/>
<sequence length="61" mass="7406">MKYAFAYKNHNIETIFCGKDELFEELKQFLITQCGLIIVEVSRADYYTEQEMNQWNDRYTL</sequence>
<gene>
    <name evidence="2" type="ORF">BACVE_002994</name>
    <name evidence="1" type="ORF">BVDSYZ_14700</name>
</gene>
<reference evidence="1 3" key="1">
    <citation type="submission" date="2018-06" db="EMBL/GenBank/DDBJ databases">
        <title>Complete Genome Sequence of Bacillus velezensis DSYZ, a Plant Growth-Promoting Rhizobacterium with Antifungal Activity.</title>
        <authorList>
            <person name="Du B."/>
            <person name="Ding Y."/>
            <person name="Liu K."/>
            <person name="Yao L."/>
            <person name="Wang C."/>
            <person name="Li H."/>
            <person name="Liu H."/>
        </authorList>
    </citation>
    <scope>NUCLEOTIDE SEQUENCE [LARGE SCALE GENOMIC DNA]</scope>
    <source>
        <strain evidence="1 3">DSYZ</strain>
    </source>
</reference>
<reference evidence="2" key="2">
    <citation type="journal article" date="2020" name="Genomics">
        <title>Complete genome sequence of Bacillus velezensis NST6 and comparison with the species belonging to operational group B. amyloliquefaciens.</title>
        <authorList>
            <person name="Choi J."/>
            <person name="Nam J."/>
            <person name="Seo M.H."/>
        </authorList>
    </citation>
    <scope>NUCLEOTIDE SEQUENCE</scope>
    <source>
        <strain evidence="2">NST6</strain>
    </source>
</reference>
<accession>A0A1D9PM59</accession>
<dbReference type="EMBL" id="CP030150">
    <property type="protein sequence ID" value="AWX73214.1"/>
    <property type="molecule type" value="Genomic_DNA"/>
</dbReference>
<dbReference type="EMBL" id="CP063687">
    <property type="protein sequence ID" value="QOY27954.1"/>
    <property type="molecule type" value="Genomic_DNA"/>
</dbReference>
<protein>
    <submittedName>
        <fullName evidence="2">Uncharacterized protein</fullName>
    </submittedName>
</protein>
<evidence type="ECO:0000313" key="2">
    <source>
        <dbReference type="EMBL" id="QOY27954.1"/>
    </source>
</evidence>
<dbReference type="GeneID" id="93081681"/>
<evidence type="ECO:0000313" key="1">
    <source>
        <dbReference type="EMBL" id="AWX73214.1"/>
    </source>
</evidence>
<organism evidence="2 4">
    <name type="scientific">Bacillus velezensis</name>
    <dbReference type="NCBI Taxonomy" id="492670"/>
    <lineage>
        <taxon>Bacteria</taxon>
        <taxon>Bacillati</taxon>
        <taxon>Bacillota</taxon>
        <taxon>Bacilli</taxon>
        <taxon>Bacillales</taxon>
        <taxon>Bacillaceae</taxon>
        <taxon>Bacillus</taxon>
        <taxon>Bacillus amyloliquefaciens group</taxon>
    </lineage>
</organism>
<dbReference type="RefSeq" id="WP_007408136.1">
    <property type="nucleotide sequence ID" value="NZ_AP024501.1"/>
</dbReference>
<reference evidence="4" key="3">
    <citation type="submission" date="2020-10" db="EMBL/GenBank/DDBJ databases">
        <title>Complete genome sequence of Bacillus velezensis NST6.</title>
        <authorList>
            <person name="Choi J."/>
        </authorList>
    </citation>
    <scope>NUCLEOTIDE SEQUENCE [LARGE SCALE GENOMIC DNA]</scope>
    <source>
        <strain evidence="4">NST6</strain>
    </source>
</reference>